<proteinExistence type="predicted"/>
<evidence type="ECO:0000313" key="1">
    <source>
        <dbReference type="EMBL" id="QJH93361.1"/>
    </source>
</evidence>
<protein>
    <submittedName>
        <fullName evidence="1">Uncharacterized protein</fullName>
    </submittedName>
</protein>
<sequence length="57" mass="6753">MTSIVPLLPLKPKQGEKFRDEINEITWIYLGTVWKDYDEFIKAYKAFNDTLNTETVK</sequence>
<accession>A0A6M3X6K8</accession>
<dbReference type="EMBL" id="MT143970">
    <property type="protein sequence ID" value="QJH93361.1"/>
    <property type="molecule type" value="Genomic_DNA"/>
</dbReference>
<organism evidence="1">
    <name type="scientific">viral metagenome</name>
    <dbReference type="NCBI Taxonomy" id="1070528"/>
    <lineage>
        <taxon>unclassified sequences</taxon>
        <taxon>metagenomes</taxon>
        <taxon>organismal metagenomes</taxon>
    </lineage>
</organism>
<dbReference type="AlphaFoldDB" id="A0A6M3X6K8"/>
<reference evidence="1" key="1">
    <citation type="submission" date="2020-03" db="EMBL/GenBank/DDBJ databases">
        <title>The deep terrestrial virosphere.</title>
        <authorList>
            <person name="Holmfeldt K."/>
            <person name="Nilsson E."/>
            <person name="Simone D."/>
            <person name="Lopez-Fernandez M."/>
            <person name="Wu X."/>
            <person name="de Brujin I."/>
            <person name="Lundin D."/>
            <person name="Andersson A."/>
            <person name="Bertilsson S."/>
            <person name="Dopson M."/>
        </authorList>
    </citation>
    <scope>NUCLEOTIDE SEQUENCE</scope>
    <source>
        <strain evidence="1">MM171B04954</strain>
    </source>
</reference>
<gene>
    <name evidence="1" type="ORF">MM171B04954_0005</name>
</gene>
<name>A0A6M3X6K8_9ZZZZ</name>